<reference evidence="2 3" key="1">
    <citation type="submission" date="2018-11" db="EMBL/GenBank/DDBJ databases">
        <authorList>
            <consortium name="Pathogen Informatics"/>
        </authorList>
    </citation>
    <scope>NUCLEOTIDE SEQUENCE [LARGE SCALE GENOMIC DNA]</scope>
</reference>
<dbReference type="WBParaSite" id="HPBE_0002395101-mRNA-1">
    <property type="protein sequence ID" value="HPBE_0002395101-mRNA-1"/>
    <property type="gene ID" value="HPBE_0002395101"/>
</dbReference>
<keyword evidence="3" id="KW-1185">Reference proteome</keyword>
<accession>A0A3P8CSX2</accession>
<protein>
    <submittedName>
        <fullName evidence="4">BCAS3 domain-containing protein</fullName>
    </submittedName>
</protein>
<feature type="compositionally biased region" description="Basic and acidic residues" evidence="1">
    <location>
        <begin position="93"/>
        <end position="102"/>
    </location>
</feature>
<evidence type="ECO:0000313" key="4">
    <source>
        <dbReference type="WBParaSite" id="HPBE_0002395101-mRNA-1"/>
    </source>
</evidence>
<dbReference type="Proteomes" id="UP000050761">
    <property type="component" value="Unassembled WGS sequence"/>
</dbReference>
<organism evidence="3 4">
    <name type="scientific">Heligmosomoides polygyrus</name>
    <name type="common">Parasitic roundworm</name>
    <dbReference type="NCBI Taxonomy" id="6339"/>
    <lineage>
        <taxon>Eukaryota</taxon>
        <taxon>Metazoa</taxon>
        <taxon>Ecdysozoa</taxon>
        <taxon>Nematoda</taxon>
        <taxon>Chromadorea</taxon>
        <taxon>Rhabditida</taxon>
        <taxon>Rhabditina</taxon>
        <taxon>Rhabditomorpha</taxon>
        <taxon>Strongyloidea</taxon>
        <taxon>Heligmosomidae</taxon>
        <taxon>Heligmosomoides</taxon>
    </lineage>
</organism>
<evidence type="ECO:0000256" key="1">
    <source>
        <dbReference type="SAM" id="MobiDB-lite"/>
    </source>
</evidence>
<sequence length="134" mass="14302">MYSASLPYSSSLELHQAAGVYPALKSLMNSAPGVVLTPSTSEGYLPFEGGRVKIIDHPFVGVGGPTKHLMSDVGYMSSQVGPALRDISDTSSESEHHLRDIGDTSSQPERPLRDIGDMSSEHGRLSTTTTVENL</sequence>
<feature type="region of interest" description="Disordered" evidence="1">
    <location>
        <begin position="83"/>
        <end position="134"/>
    </location>
</feature>
<proteinExistence type="predicted"/>
<feature type="compositionally biased region" description="Basic and acidic residues" evidence="1">
    <location>
        <begin position="110"/>
        <end position="124"/>
    </location>
</feature>
<evidence type="ECO:0000313" key="3">
    <source>
        <dbReference type="Proteomes" id="UP000050761"/>
    </source>
</evidence>
<reference evidence="4" key="2">
    <citation type="submission" date="2019-09" db="UniProtKB">
        <authorList>
            <consortium name="WormBaseParasite"/>
        </authorList>
    </citation>
    <scope>IDENTIFICATION</scope>
</reference>
<accession>A0A183GMN1</accession>
<feature type="compositionally biased region" description="Polar residues" evidence="1">
    <location>
        <begin position="125"/>
        <end position="134"/>
    </location>
</feature>
<dbReference type="AlphaFoldDB" id="A0A183GMN1"/>
<name>A0A183GMN1_HELPZ</name>
<gene>
    <name evidence="2" type="ORF">HPBE_LOCUS23950</name>
</gene>
<evidence type="ECO:0000313" key="2">
    <source>
        <dbReference type="EMBL" id="VDP41972.1"/>
    </source>
</evidence>
<dbReference type="EMBL" id="UZAH01035662">
    <property type="protein sequence ID" value="VDP41972.1"/>
    <property type="molecule type" value="Genomic_DNA"/>
</dbReference>